<sequence length="245" mass="25839">MTEPADWDERLRQTLEPLGVNTFLADPSSGFWCDRVTGLTVGPGSITAQVRATRTRGHQTRIAVPVHGKPAWAALTQALAADSRLATPLLTGEVPLAVEPACAGTGHPLLPDFAREAALDCTCPAPATPCGHLHATLAVFARAVRADPFRLFALRGRDRDTLLTELRSRLGVTGPQPPKAAALPLTAVLDDFFDWPTPDGAAPAPARGDQPGSLLDELPPLATTVAGVGLTDLLRPLYQALTSED</sequence>
<evidence type="ECO:0008006" key="3">
    <source>
        <dbReference type="Google" id="ProtNLM"/>
    </source>
</evidence>
<accession>A0A7W7FUY6</accession>
<dbReference type="RefSeq" id="WP_185004327.1">
    <property type="nucleotide sequence ID" value="NZ_BAAAUI010000036.1"/>
</dbReference>
<dbReference type="AlphaFoldDB" id="A0A7W7FUY6"/>
<gene>
    <name evidence="1" type="ORF">HNR67_004618</name>
</gene>
<dbReference type="Proteomes" id="UP000533598">
    <property type="component" value="Unassembled WGS sequence"/>
</dbReference>
<dbReference type="PANTHER" id="PTHR38133:SF1">
    <property type="entry name" value="SLR1429 PROTEIN"/>
    <property type="match status" value="1"/>
</dbReference>
<reference evidence="1 2" key="1">
    <citation type="submission" date="2020-08" db="EMBL/GenBank/DDBJ databases">
        <title>Sequencing the genomes of 1000 actinobacteria strains.</title>
        <authorList>
            <person name="Klenk H.-P."/>
        </authorList>
    </citation>
    <scope>NUCLEOTIDE SEQUENCE [LARGE SCALE GENOMIC DNA]</scope>
    <source>
        <strain evidence="1 2">DSM 44230</strain>
    </source>
</reference>
<organism evidence="1 2">
    <name type="scientific">Crossiella cryophila</name>
    <dbReference type="NCBI Taxonomy" id="43355"/>
    <lineage>
        <taxon>Bacteria</taxon>
        <taxon>Bacillati</taxon>
        <taxon>Actinomycetota</taxon>
        <taxon>Actinomycetes</taxon>
        <taxon>Pseudonocardiales</taxon>
        <taxon>Pseudonocardiaceae</taxon>
        <taxon>Crossiella</taxon>
    </lineage>
</organism>
<keyword evidence="2" id="KW-1185">Reference proteome</keyword>
<dbReference type="PANTHER" id="PTHR38133">
    <property type="entry name" value="SLR1429 PROTEIN"/>
    <property type="match status" value="1"/>
</dbReference>
<evidence type="ECO:0000313" key="2">
    <source>
        <dbReference type="Proteomes" id="UP000533598"/>
    </source>
</evidence>
<evidence type="ECO:0000313" key="1">
    <source>
        <dbReference type="EMBL" id="MBB4678500.1"/>
    </source>
</evidence>
<name>A0A7W7FUY6_9PSEU</name>
<proteinExistence type="predicted"/>
<comment type="caution">
    <text evidence="1">The sequence shown here is derived from an EMBL/GenBank/DDBJ whole genome shotgun (WGS) entry which is preliminary data.</text>
</comment>
<protein>
    <recommendedName>
        <fullName evidence="3">SWIM-type domain-containing protein</fullName>
    </recommendedName>
</protein>
<dbReference type="EMBL" id="JACHMH010000001">
    <property type="protein sequence ID" value="MBB4678500.1"/>
    <property type="molecule type" value="Genomic_DNA"/>
</dbReference>